<dbReference type="InterPro" id="IPR008948">
    <property type="entry name" value="L-Aspartase-like"/>
</dbReference>
<proteinExistence type="predicted"/>
<sequence>MTVVIDSSADLTLDTIARVAWGGEKCVISDRTLGEISSRRDEFLAFVEANADKHLYGITTKHHVGAKSVLGAEGRAEFATRLPSTPATVGALLPERVVRTIVLARLADVLNGTACLRVDTVQRLLAMPESDLPPVPARGNGEPGDIIPLGHLFRSHFDGTLELGEGMALINGSPVAAAALSDAALAGRHRVTVMEHAMALAAAAINAPFAHYAPELDAAWRDEHQAEALHNIRRLIDTEDHSRELPYQAPVSFRSGPRVIGWARRAQAGAEECAEIALSASSNNPIFVGPAIHPPFGTILSNGGYHNPVVAPSLDSLARAWADVCQLVTAQVNRIVEDPKGLVATEPESQVSLFYMSSAGWAEEARAAATTSLIGLGGAGQTDTGTPDLLAWRKAVDAGAALDANLALLALVSAHTLARKGQAVPPRLAELNQQILQRFPVGTAPVDFGTRLQDVVDLLGQPITEVVSPSVSELATT</sequence>
<dbReference type="SUPFAM" id="SSF48557">
    <property type="entry name" value="L-aspartase-like"/>
    <property type="match status" value="1"/>
</dbReference>
<gene>
    <name evidence="2" type="ORF">SAMN04490220_7060</name>
</gene>
<organism evidence="2 3">
    <name type="scientific">Rhodococcus jostii</name>
    <dbReference type="NCBI Taxonomy" id="132919"/>
    <lineage>
        <taxon>Bacteria</taxon>
        <taxon>Bacillati</taxon>
        <taxon>Actinomycetota</taxon>
        <taxon>Actinomycetes</taxon>
        <taxon>Mycobacteriales</taxon>
        <taxon>Nocardiaceae</taxon>
        <taxon>Rhodococcus</taxon>
    </lineage>
</organism>
<dbReference type="Pfam" id="PF00221">
    <property type="entry name" value="Lyase_aromatic"/>
    <property type="match status" value="2"/>
</dbReference>
<accession>A0A1H5H4H5</accession>
<dbReference type="EMBL" id="FNTL01000004">
    <property type="protein sequence ID" value="SEE22601.1"/>
    <property type="molecule type" value="Genomic_DNA"/>
</dbReference>
<evidence type="ECO:0000256" key="1">
    <source>
        <dbReference type="ARBA" id="ARBA00023239"/>
    </source>
</evidence>
<dbReference type="GO" id="GO:0016841">
    <property type="term" value="F:ammonia-lyase activity"/>
    <property type="evidence" value="ECO:0007669"/>
    <property type="project" value="UniProtKB-ARBA"/>
</dbReference>
<protein>
    <submittedName>
        <fullName evidence="2">Histidine ammonia-lyase</fullName>
    </submittedName>
</protein>
<dbReference type="InterPro" id="IPR001106">
    <property type="entry name" value="Aromatic_Lyase"/>
</dbReference>
<name>A0A1H5H4H5_RHOJO</name>
<dbReference type="RefSeq" id="WP_073359396.1">
    <property type="nucleotide sequence ID" value="NZ_FNTL01000004.1"/>
</dbReference>
<evidence type="ECO:0000313" key="3">
    <source>
        <dbReference type="Proteomes" id="UP000183407"/>
    </source>
</evidence>
<dbReference type="PANTHER" id="PTHR10362">
    <property type="entry name" value="HISTIDINE AMMONIA-LYASE"/>
    <property type="match status" value="1"/>
</dbReference>
<reference evidence="3" key="1">
    <citation type="submission" date="2016-10" db="EMBL/GenBank/DDBJ databases">
        <authorList>
            <person name="Varghese N."/>
        </authorList>
    </citation>
    <scope>NUCLEOTIDE SEQUENCE [LARGE SCALE GENOMIC DNA]</scope>
    <source>
        <strain evidence="3">DSM 44719</strain>
    </source>
</reference>
<dbReference type="Gene3D" id="1.20.200.10">
    <property type="entry name" value="Fumarase/aspartase (Central domain)"/>
    <property type="match status" value="1"/>
</dbReference>
<dbReference type="OrthoDB" id="5110661at2"/>
<dbReference type="Proteomes" id="UP000183407">
    <property type="component" value="Unassembled WGS sequence"/>
</dbReference>
<evidence type="ECO:0000313" key="2">
    <source>
        <dbReference type="EMBL" id="SEE22601.1"/>
    </source>
</evidence>
<keyword evidence="1 2" id="KW-0456">Lyase</keyword>
<dbReference type="AlphaFoldDB" id="A0A1H5H4H5"/>